<proteinExistence type="predicted"/>
<sequence>MSLDKALSAAQTDVPECVAVGYVDMSSGFLLGVKTVDSHPGEILDLVAAATGDLFQGKNVTEIERLFDQSRGITNRAAGAHYFNEIVVFSTNLIHVFIRSKKNPSHVAVFVARVAANIGMVLTRSRLSMVALEASI</sequence>
<gene>
    <name evidence="1" type="ORF">SAMN02799615_00751</name>
</gene>
<evidence type="ECO:0008006" key="3">
    <source>
        <dbReference type="Google" id="ProtNLM"/>
    </source>
</evidence>
<name>A0A1I1ZL10_9GAMM</name>
<reference evidence="2" key="1">
    <citation type="submission" date="2016-10" db="EMBL/GenBank/DDBJ databases">
        <authorList>
            <person name="Varghese N."/>
            <person name="Submissions S."/>
        </authorList>
    </citation>
    <scope>NUCLEOTIDE SEQUENCE [LARGE SCALE GENOMIC DNA]</scope>
    <source>
        <strain evidence="2">UNC178MFTsu3.1</strain>
    </source>
</reference>
<dbReference type="STRING" id="500610.SAMN02799615_00751"/>
<organism evidence="1 2">
    <name type="scientific">Dyella marensis</name>
    <dbReference type="NCBI Taxonomy" id="500610"/>
    <lineage>
        <taxon>Bacteria</taxon>
        <taxon>Pseudomonadati</taxon>
        <taxon>Pseudomonadota</taxon>
        <taxon>Gammaproteobacteria</taxon>
        <taxon>Lysobacterales</taxon>
        <taxon>Rhodanobacteraceae</taxon>
        <taxon>Dyella</taxon>
    </lineage>
</organism>
<protein>
    <recommendedName>
        <fullName evidence="3">Roadblock/LAMTOR2 domain-containing protein</fullName>
    </recommendedName>
</protein>
<keyword evidence="2" id="KW-1185">Reference proteome</keyword>
<dbReference type="AlphaFoldDB" id="A0A1I1ZL10"/>
<evidence type="ECO:0000313" key="1">
    <source>
        <dbReference type="EMBL" id="SFE32391.1"/>
    </source>
</evidence>
<dbReference type="RefSeq" id="WP_026636638.1">
    <property type="nucleotide sequence ID" value="NZ_FONH01000002.1"/>
</dbReference>
<accession>A0A1I1ZL10</accession>
<dbReference type="Proteomes" id="UP000199477">
    <property type="component" value="Unassembled WGS sequence"/>
</dbReference>
<dbReference type="EMBL" id="FONH01000002">
    <property type="protein sequence ID" value="SFE32391.1"/>
    <property type="molecule type" value="Genomic_DNA"/>
</dbReference>
<evidence type="ECO:0000313" key="2">
    <source>
        <dbReference type="Proteomes" id="UP000199477"/>
    </source>
</evidence>